<dbReference type="AlphaFoldDB" id="A0AA38MHT5"/>
<protein>
    <submittedName>
        <fullName evidence="1">Uncharacterized protein</fullName>
    </submittedName>
</protein>
<accession>A0AA38MHT5</accession>
<reference evidence="1" key="1">
    <citation type="journal article" date="2023" name="G3 (Bethesda)">
        <title>Whole genome assemblies of Zophobas morio and Tenebrio molitor.</title>
        <authorList>
            <person name="Kaur S."/>
            <person name="Stinson S.A."/>
            <person name="diCenzo G.C."/>
        </authorList>
    </citation>
    <scope>NUCLEOTIDE SEQUENCE</scope>
    <source>
        <strain evidence="1">QUZm001</strain>
    </source>
</reference>
<comment type="caution">
    <text evidence="1">The sequence shown here is derived from an EMBL/GenBank/DDBJ whole genome shotgun (WGS) entry which is preliminary data.</text>
</comment>
<gene>
    <name evidence="1" type="ORF">Zmor_015572</name>
</gene>
<keyword evidence="2" id="KW-1185">Reference proteome</keyword>
<proteinExistence type="predicted"/>
<evidence type="ECO:0000313" key="1">
    <source>
        <dbReference type="EMBL" id="KAJ3656499.1"/>
    </source>
</evidence>
<dbReference type="EMBL" id="JALNTZ010000004">
    <property type="protein sequence ID" value="KAJ3656499.1"/>
    <property type="molecule type" value="Genomic_DNA"/>
</dbReference>
<sequence>MLTQHFSIPKDFLRLKTKPTYRGLRASFRSRGATVRFSTLIHRIGIPGKWADGDFGYDTCWIDLLGLFFGCTYRADGKGNRRVLGEKTVWFEGSTCRSYYNVIAVF</sequence>
<name>A0AA38MHT5_9CUCU</name>
<evidence type="ECO:0000313" key="2">
    <source>
        <dbReference type="Proteomes" id="UP001168821"/>
    </source>
</evidence>
<organism evidence="1 2">
    <name type="scientific">Zophobas morio</name>
    <dbReference type="NCBI Taxonomy" id="2755281"/>
    <lineage>
        <taxon>Eukaryota</taxon>
        <taxon>Metazoa</taxon>
        <taxon>Ecdysozoa</taxon>
        <taxon>Arthropoda</taxon>
        <taxon>Hexapoda</taxon>
        <taxon>Insecta</taxon>
        <taxon>Pterygota</taxon>
        <taxon>Neoptera</taxon>
        <taxon>Endopterygota</taxon>
        <taxon>Coleoptera</taxon>
        <taxon>Polyphaga</taxon>
        <taxon>Cucujiformia</taxon>
        <taxon>Tenebrionidae</taxon>
        <taxon>Zophobas</taxon>
    </lineage>
</organism>
<dbReference type="Proteomes" id="UP001168821">
    <property type="component" value="Unassembled WGS sequence"/>
</dbReference>